<dbReference type="KEGG" id="nao:Y958_16525"/>
<protein>
    <submittedName>
        <fullName evidence="2">Dehydratase</fullName>
    </submittedName>
</protein>
<organism evidence="2 3">
    <name type="scientific">Nitrospirillum viridazoti CBAmc</name>
    <dbReference type="NCBI Taxonomy" id="1441467"/>
    <lineage>
        <taxon>Bacteria</taxon>
        <taxon>Pseudomonadati</taxon>
        <taxon>Pseudomonadota</taxon>
        <taxon>Alphaproteobacteria</taxon>
        <taxon>Rhodospirillales</taxon>
        <taxon>Azospirillaceae</taxon>
        <taxon>Nitrospirillum</taxon>
        <taxon>Nitrospirillum viridazoti</taxon>
    </lineage>
</organism>
<reference evidence="2 3" key="1">
    <citation type="submission" date="2017-06" db="EMBL/GenBank/DDBJ databases">
        <title>Complete genome sequence of Nitrospirillum amazonense strain CBAmC, an endophytic nitrogen-fixing and plant growth-promoting bacterium, isolated from sugarcane.</title>
        <authorList>
            <person name="Schwab S."/>
            <person name="dos Santos Teixeira K.R."/>
            <person name="Simoes Araujo J.L."/>
            <person name="Soares Vidal M."/>
            <person name="Borges de Freitas H.R."/>
            <person name="Rivello Crivelaro A.L."/>
            <person name="Bueno de Camargo Nunes A."/>
            <person name="dos Santos C.M."/>
            <person name="Palmeira da Silva Rosa D."/>
            <person name="da Silva Padilha D."/>
            <person name="da Silva E."/>
            <person name="Araujo Terra L."/>
            <person name="Soares Mendes V."/>
            <person name="Farinelli L."/>
            <person name="Magalhaes Cruz L."/>
            <person name="Baldani J.I."/>
        </authorList>
    </citation>
    <scope>NUCLEOTIDE SEQUENCE [LARGE SCALE GENOMIC DNA]</scope>
    <source>
        <strain evidence="2 3">CBAmC</strain>
    </source>
</reference>
<sequence length="159" mass="17179">MSETATTSPTGPKLYLDDLYPGQRHVTGTHMLDAPGIKAFAAQFDPQPFHLDEEAAGHSFFGGLAASGWHTAAVTMRLMVDGLPIAGGVIGAGADITWPAPTRPGDILQAHCEILEVKPSRSRPDRGMITMRTETRNQRGEVVQLMTTRVVVFRRPSEG</sequence>
<dbReference type="AlphaFoldDB" id="A0A248JVI8"/>
<evidence type="ECO:0000313" key="3">
    <source>
        <dbReference type="Proteomes" id="UP000197153"/>
    </source>
</evidence>
<feature type="domain" description="MaoC-like" evidence="1">
    <location>
        <begin position="37"/>
        <end position="121"/>
    </location>
</feature>
<dbReference type="CDD" id="cd03454">
    <property type="entry name" value="YdeM"/>
    <property type="match status" value="1"/>
</dbReference>
<proteinExistence type="predicted"/>
<dbReference type="InterPro" id="IPR052342">
    <property type="entry name" value="MCH/BMMD"/>
</dbReference>
<accession>A0A248JVI8</accession>
<dbReference type="InterPro" id="IPR002539">
    <property type="entry name" value="MaoC-like_dom"/>
</dbReference>
<dbReference type="Gene3D" id="3.10.129.10">
    <property type="entry name" value="Hotdog Thioesterase"/>
    <property type="match status" value="1"/>
</dbReference>
<dbReference type="SUPFAM" id="SSF54637">
    <property type="entry name" value="Thioesterase/thiol ester dehydrase-isomerase"/>
    <property type="match status" value="1"/>
</dbReference>
<dbReference type="Pfam" id="PF01575">
    <property type="entry name" value="MaoC_dehydratas"/>
    <property type="match status" value="1"/>
</dbReference>
<dbReference type="EMBL" id="CP022111">
    <property type="protein sequence ID" value="ASG22536.1"/>
    <property type="molecule type" value="Genomic_DNA"/>
</dbReference>
<gene>
    <name evidence="2" type="ORF">Y958_16525</name>
</gene>
<dbReference type="Proteomes" id="UP000197153">
    <property type="component" value="Chromosome 2"/>
</dbReference>
<keyword evidence="3" id="KW-1185">Reference proteome</keyword>
<dbReference type="PANTHER" id="PTHR43664:SF1">
    <property type="entry name" value="BETA-METHYLMALYL-COA DEHYDRATASE"/>
    <property type="match status" value="1"/>
</dbReference>
<dbReference type="InterPro" id="IPR029069">
    <property type="entry name" value="HotDog_dom_sf"/>
</dbReference>
<evidence type="ECO:0000313" key="2">
    <source>
        <dbReference type="EMBL" id="ASG22536.1"/>
    </source>
</evidence>
<dbReference type="RefSeq" id="WP_088873112.1">
    <property type="nucleotide sequence ID" value="NZ_CP022111.1"/>
</dbReference>
<dbReference type="PANTHER" id="PTHR43664">
    <property type="entry name" value="MONOAMINE OXIDASE-RELATED"/>
    <property type="match status" value="1"/>
</dbReference>
<name>A0A248JVI8_9PROT</name>
<evidence type="ECO:0000259" key="1">
    <source>
        <dbReference type="Pfam" id="PF01575"/>
    </source>
</evidence>